<protein>
    <submittedName>
        <fullName evidence="3">Porin</fullName>
    </submittedName>
</protein>
<sequence length="62" mass="6369">MPDAFMTVTTRYRTVLQALLSGTSLLLAPVVHAQSEAPPPATASEPAPETPISAEPAAPTTP</sequence>
<feature type="region of interest" description="Disordered" evidence="1">
    <location>
        <begin position="34"/>
        <end position="62"/>
    </location>
</feature>
<evidence type="ECO:0000313" key="3">
    <source>
        <dbReference type="EMBL" id="RKH90572.1"/>
    </source>
</evidence>
<evidence type="ECO:0000313" key="4">
    <source>
        <dbReference type="Proteomes" id="UP000278907"/>
    </source>
</evidence>
<reference evidence="3 4" key="1">
    <citation type="submission" date="2018-09" db="EMBL/GenBank/DDBJ databases">
        <authorList>
            <person name="Livingstone P.G."/>
            <person name="Whitworth D.E."/>
        </authorList>
    </citation>
    <scope>NUCLEOTIDE SEQUENCE [LARGE SCALE GENOMIC DNA]</scope>
    <source>
        <strain evidence="3 4">CA031B</strain>
    </source>
</reference>
<dbReference type="Proteomes" id="UP000278907">
    <property type="component" value="Unassembled WGS sequence"/>
</dbReference>
<name>A0ABX9Q4F5_9BACT</name>
<evidence type="ECO:0000256" key="1">
    <source>
        <dbReference type="SAM" id="MobiDB-lite"/>
    </source>
</evidence>
<feature type="signal peptide" evidence="2">
    <location>
        <begin position="1"/>
        <end position="33"/>
    </location>
</feature>
<keyword evidence="4" id="KW-1185">Reference proteome</keyword>
<proteinExistence type="predicted"/>
<feature type="compositionally biased region" description="Low complexity" evidence="1">
    <location>
        <begin position="42"/>
        <end position="51"/>
    </location>
</feature>
<dbReference type="EMBL" id="RAWI01000608">
    <property type="protein sequence ID" value="RKH90572.1"/>
    <property type="molecule type" value="Genomic_DNA"/>
</dbReference>
<keyword evidence="2" id="KW-0732">Signal</keyword>
<feature type="chain" id="PRO_5047388855" evidence="2">
    <location>
        <begin position="34"/>
        <end position="62"/>
    </location>
</feature>
<evidence type="ECO:0000256" key="2">
    <source>
        <dbReference type="SAM" id="SignalP"/>
    </source>
</evidence>
<comment type="caution">
    <text evidence="3">The sequence shown here is derived from an EMBL/GenBank/DDBJ whole genome shotgun (WGS) entry which is preliminary data.</text>
</comment>
<organism evidence="3 4">
    <name type="scientific">Corallococcus praedator</name>
    <dbReference type="NCBI Taxonomy" id="2316724"/>
    <lineage>
        <taxon>Bacteria</taxon>
        <taxon>Pseudomonadati</taxon>
        <taxon>Myxococcota</taxon>
        <taxon>Myxococcia</taxon>
        <taxon>Myxococcales</taxon>
        <taxon>Cystobacterineae</taxon>
        <taxon>Myxococcaceae</taxon>
        <taxon>Corallococcus</taxon>
    </lineage>
</organism>
<gene>
    <name evidence="3" type="ORF">D7Y13_39705</name>
</gene>
<accession>A0ABX9Q4F5</accession>
<feature type="non-terminal residue" evidence="3">
    <location>
        <position position="62"/>
    </location>
</feature>